<evidence type="ECO:0000256" key="1">
    <source>
        <dbReference type="SAM" id="MobiDB-lite"/>
    </source>
</evidence>
<reference evidence="2" key="1">
    <citation type="submission" date="2021-03" db="EMBL/GenBank/DDBJ databases">
        <authorList>
            <person name="Stanton E."/>
        </authorList>
    </citation>
    <scope>NUCLEOTIDE SEQUENCE</scope>
    <source>
        <strain evidence="2">2020EL-00113</strain>
    </source>
</reference>
<organism evidence="2 3">
    <name type="scientific">Providencia huaxiensis</name>
    <dbReference type="NCBI Taxonomy" id="2027290"/>
    <lineage>
        <taxon>Bacteria</taxon>
        <taxon>Pseudomonadati</taxon>
        <taxon>Pseudomonadota</taxon>
        <taxon>Gammaproteobacteria</taxon>
        <taxon>Enterobacterales</taxon>
        <taxon>Morganellaceae</taxon>
        <taxon>Providencia</taxon>
    </lineage>
</organism>
<dbReference type="RefSeq" id="WP_210848348.1">
    <property type="nucleotide sequence ID" value="NZ_JAGKLY010000003.1"/>
</dbReference>
<dbReference type="EMBL" id="JAGKLY010000003">
    <property type="protein sequence ID" value="MBQ0268427.1"/>
    <property type="molecule type" value="Genomic_DNA"/>
</dbReference>
<feature type="compositionally biased region" description="Polar residues" evidence="1">
    <location>
        <begin position="1"/>
        <end position="47"/>
    </location>
</feature>
<gene>
    <name evidence="2" type="ORF">J7T18_08980</name>
</gene>
<evidence type="ECO:0000313" key="3">
    <source>
        <dbReference type="Proteomes" id="UP000674270"/>
    </source>
</evidence>
<protein>
    <submittedName>
        <fullName evidence="2">Uncharacterized protein</fullName>
    </submittedName>
</protein>
<proteinExistence type="predicted"/>
<evidence type="ECO:0000313" key="2">
    <source>
        <dbReference type="EMBL" id="MBQ0268427.1"/>
    </source>
</evidence>
<feature type="region of interest" description="Disordered" evidence="1">
    <location>
        <begin position="1"/>
        <end position="48"/>
    </location>
</feature>
<sequence>MKIKTPQQNTNIQNVNRNTSNSSKGISGHTNNVSNNNQKCPVTTSEKTVNKKDVKQLNNAITKLLSDITSKINDFKNNKENGAFSKDNIKDFGDRLGTIQKDIFKYQKLLNSSSYKHHSSKQKTLDRAPGQVKNVEAQIAKLKKQDNVRMNQTHQTYIDNSEKHDNLLMGKKTLSKFEL</sequence>
<accession>A0A8I2AJM2</accession>
<name>A0A8I2AJM2_9GAMM</name>
<dbReference type="AlphaFoldDB" id="A0A8I2AJM2"/>
<comment type="caution">
    <text evidence="2">The sequence shown here is derived from an EMBL/GenBank/DDBJ whole genome shotgun (WGS) entry which is preliminary data.</text>
</comment>
<dbReference type="Proteomes" id="UP000674270">
    <property type="component" value="Unassembled WGS sequence"/>
</dbReference>